<gene>
    <name evidence="12" type="primary">CSM3</name>
    <name evidence="12" type="ORF">FE257_002169</name>
</gene>
<evidence type="ECO:0000256" key="6">
    <source>
        <dbReference type="ARBA" id="ARBA00023242"/>
    </source>
</evidence>
<sequence>MEPESGTEIQPTTQIDDLFDYDVGLDGILQEASLRSNTNPPRPSAAPDASELGLGLDEEVKVTRKRQPIAKLDENRLLSQAGIPKLRRSVKQNLKLKGKGHEFSDAARILNFYQLWLDDLFPRAKFTDGLAIIEKLGHSKRIQTMRRGWIEEEKPKRRSTSPERNGDMIRPSLQTLGTAGEDDGGMTREQIQLGNSNGLFQKAGDNEAHDRSLFVSDDDVERTIEKDAPDDDELDALLRGHEDEPTTTDDPTKESHSNPVTDENMYDDAFDALQGLESG</sequence>
<evidence type="ECO:0000256" key="1">
    <source>
        <dbReference type="ARBA" id="ARBA00004123"/>
    </source>
</evidence>
<evidence type="ECO:0000256" key="7">
    <source>
        <dbReference type="ARBA" id="ARBA00023306"/>
    </source>
</evidence>
<dbReference type="GO" id="GO:0003677">
    <property type="term" value="F:DNA binding"/>
    <property type="evidence" value="ECO:0007669"/>
    <property type="project" value="TreeGrafter"/>
</dbReference>
<comment type="subcellular location">
    <subcellularLocation>
        <location evidence="1 9">Nucleus</location>
    </subcellularLocation>
</comment>
<evidence type="ECO:0000256" key="5">
    <source>
        <dbReference type="ARBA" id="ARBA00022880"/>
    </source>
</evidence>
<accession>A0AAD4GWY3</accession>
<keyword evidence="5" id="KW-0236">DNA replication inhibitor</keyword>
<comment type="caution">
    <text evidence="12">The sequence shown here is derived from an EMBL/GenBank/DDBJ whole genome shotgun (WGS) entry which is preliminary data.</text>
</comment>
<dbReference type="GO" id="GO:0031297">
    <property type="term" value="P:replication fork processing"/>
    <property type="evidence" value="ECO:0007669"/>
    <property type="project" value="UniProtKB-UniRule"/>
</dbReference>
<feature type="region of interest" description="Disordered" evidence="10">
    <location>
        <begin position="150"/>
        <end position="189"/>
    </location>
</feature>
<evidence type="ECO:0000256" key="9">
    <source>
        <dbReference type="RuleBase" id="RU366049"/>
    </source>
</evidence>
<dbReference type="InterPro" id="IPR040038">
    <property type="entry name" value="TIPIN/Csm3/Swi3"/>
</dbReference>
<feature type="region of interest" description="Disordered" evidence="10">
    <location>
        <begin position="211"/>
        <end position="279"/>
    </location>
</feature>
<feature type="compositionally biased region" description="Basic and acidic residues" evidence="10">
    <location>
        <begin position="150"/>
        <end position="167"/>
    </location>
</feature>
<evidence type="ECO:0000256" key="4">
    <source>
        <dbReference type="ARBA" id="ARBA00022763"/>
    </source>
</evidence>
<evidence type="ECO:0000313" key="12">
    <source>
        <dbReference type="EMBL" id="KAF9892392.1"/>
    </source>
</evidence>
<organism evidence="12 13">
    <name type="scientific">Aspergillus nanangensis</name>
    <dbReference type="NCBI Taxonomy" id="2582783"/>
    <lineage>
        <taxon>Eukaryota</taxon>
        <taxon>Fungi</taxon>
        <taxon>Dikarya</taxon>
        <taxon>Ascomycota</taxon>
        <taxon>Pezizomycotina</taxon>
        <taxon>Eurotiomycetes</taxon>
        <taxon>Eurotiomycetidae</taxon>
        <taxon>Eurotiales</taxon>
        <taxon>Aspergillaceae</taxon>
        <taxon>Aspergillus</taxon>
        <taxon>Aspergillus subgen. Circumdati</taxon>
    </lineage>
</organism>
<evidence type="ECO:0000313" key="13">
    <source>
        <dbReference type="Proteomes" id="UP001194746"/>
    </source>
</evidence>
<comment type="function">
    <text evidence="8">Forms a fork protection complex (FPC) with TOF1 and which is required for chromosome segregation during meiosis and DNA damage repair. FPC coordinates leading and lagging strand synthesis and moves with the replication fork. FPC stabilizes replication forks in a configuration that is recognized by replication checkpoint sensors.</text>
</comment>
<reference evidence="12" key="2">
    <citation type="submission" date="2020-02" db="EMBL/GenBank/DDBJ databases">
        <authorList>
            <person name="Gilchrist C.L.M."/>
            <person name="Chooi Y.-H."/>
        </authorList>
    </citation>
    <scope>NUCLEOTIDE SEQUENCE</scope>
    <source>
        <strain evidence="12">MST-FP2251</strain>
    </source>
</reference>
<comment type="function">
    <text evidence="9">Plays an important role in the control of DNA replication and the maintenance of replication fork stability.</text>
</comment>
<keyword evidence="7 9" id="KW-0131">Cell cycle</keyword>
<dbReference type="Proteomes" id="UP001194746">
    <property type="component" value="Unassembled WGS sequence"/>
</dbReference>
<comment type="similarity">
    <text evidence="2 9">Belongs to the CSM3 family.</text>
</comment>
<evidence type="ECO:0000256" key="2">
    <source>
        <dbReference type="ARBA" id="ARBA00006075"/>
    </source>
</evidence>
<dbReference type="EMBL" id="VCAU01000013">
    <property type="protein sequence ID" value="KAF9892392.1"/>
    <property type="molecule type" value="Genomic_DNA"/>
</dbReference>
<reference evidence="12" key="1">
    <citation type="journal article" date="2019" name="Beilstein J. Org. Chem.">
        <title>Nanangenines: drimane sesquiterpenoids as the dominant metabolite cohort of a novel Australian fungus, Aspergillus nanangensis.</title>
        <authorList>
            <person name="Lacey H.J."/>
            <person name="Gilchrist C.L.M."/>
            <person name="Crombie A."/>
            <person name="Kalaitzis J.A."/>
            <person name="Vuong D."/>
            <person name="Rutledge P.J."/>
            <person name="Turner P."/>
            <person name="Pitt J.I."/>
            <person name="Lacey E."/>
            <person name="Chooi Y.H."/>
            <person name="Piggott A.M."/>
        </authorList>
    </citation>
    <scope>NUCLEOTIDE SEQUENCE</scope>
    <source>
        <strain evidence="12">MST-FP2251</strain>
    </source>
</reference>
<evidence type="ECO:0000259" key="11">
    <source>
        <dbReference type="Pfam" id="PF07962"/>
    </source>
</evidence>
<dbReference type="GO" id="GO:0000076">
    <property type="term" value="P:DNA replication checkpoint signaling"/>
    <property type="evidence" value="ECO:0007669"/>
    <property type="project" value="UniProtKB-UniRule"/>
</dbReference>
<dbReference type="GO" id="GO:0006974">
    <property type="term" value="P:DNA damage response"/>
    <property type="evidence" value="ECO:0007669"/>
    <property type="project" value="UniProtKB-KW"/>
</dbReference>
<dbReference type="AlphaFoldDB" id="A0AAD4GWY3"/>
<feature type="domain" description="Chromosome segregation in meiosis protein 3" evidence="11">
    <location>
        <begin position="71"/>
        <end position="154"/>
    </location>
</feature>
<proteinExistence type="inferred from homology"/>
<dbReference type="PANTHER" id="PTHR13220:SF11">
    <property type="entry name" value="TIMELESS-INTERACTING PROTEIN"/>
    <property type="match status" value="1"/>
</dbReference>
<keyword evidence="4 9" id="KW-0227">DNA damage</keyword>
<dbReference type="GO" id="GO:0043111">
    <property type="term" value="P:replication fork arrest"/>
    <property type="evidence" value="ECO:0007669"/>
    <property type="project" value="TreeGrafter"/>
</dbReference>
<dbReference type="GO" id="GO:0031298">
    <property type="term" value="C:replication fork protection complex"/>
    <property type="evidence" value="ECO:0007669"/>
    <property type="project" value="TreeGrafter"/>
</dbReference>
<dbReference type="PANTHER" id="PTHR13220">
    <property type="entry name" value="TIMELESS INTERACTING-RELATED"/>
    <property type="match status" value="1"/>
</dbReference>
<keyword evidence="6 9" id="KW-0539">Nucleus</keyword>
<evidence type="ECO:0000256" key="10">
    <source>
        <dbReference type="SAM" id="MobiDB-lite"/>
    </source>
</evidence>
<feature type="region of interest" description="Disordered" evidence="10">
    <location>
        <begin position="32"/>
        <end position="53"/>
    </location>
</feature>
<evidence type="ECO:0000256" key="3">
    <source>
        <dbReference type="ARBA" id="ARBA00011217"/>
    </source>
</evidence>
<comment type="subunit">
    <text evidence="3">Component of the fork protection complex (FPC) consisting of TOF1 and CSM3.</text>
</comment>
<feature type="compositionally biased region" description="Basic and acidic residues" evidence="10">
    <location>
        <begin position="236"/>
        <end position="256"/>
    </location>
</feature>
<keyword evidence="13" id="KW-1185">Reference proteome</keyword>
<protein>
    <recommendedName>
        <fullName evidence="9">Chromosome segregation in meiosis protein</fullName>
    </recommendedName>
</protein>
<dbReference type="InterPro" id="IPR012923">
    <property type="entry name" value="Csm3"/>
</dbReference>
<name>A0AAD4GWY3_ASPNN</name>
<evidence type="ECO:0000256" key="8">
    <source>
        <dbReference type="ARBA" id="ARBA00025496"/>
    </source>
</evidence>
<dbReference type="Pfam" id="PF07962">
    <property type="entry name" value="Swi3"/>
    <property type="match status" value="1"/>
</dbReference>